<evidence type="ECO:0000256" key="5">
    <source>
        <dbReference type="ARBA" id="ARBA00022741"/>
    </source>
</evidence>
<dbReference type="Pfam" id="PF00454">
    <property type="entry name" value="PI3_PI4_kinase"/>
    <property type="match status" value="1"/>
</dbReference>
<dbReference type="InterPro" id="IPR044107">
    <property type="entry name" value="PIKKc_ATM"/>
</dbReference>
<feature type="coiled-coil region" evidence="14">
    <location>
        <begin position="2339"/>
        <end position="2373"/>
    </location>
</feature>
<dbReference type="PROSITE" id="PS00916">
    <property type="entry name" value="PI3_4_KINASE_2"/>
    <property type="match status" value="1"/>
</dbReference>
<evidence type="ECO:0000313" key="18">
    <source>
        <dbReference type="EMBL" id="RWR85636.1"/>
    </source>
</evidence>
<dbReference type="PANTHER" id="PTHR37079:SF4">
    <property type="entry name" value="SERINE_THREONINE-PROTEIN KINASE ATM"/>
    <property type="match status" value="1"/>
</dbReference>
<evidence type="ECO:0000259" key="17">
    <source>
        <dbReference type="PROSITE" id="PS51189"/>
    </source>
</evidence>
<dbReference type="InterPro" id="IPR011009">
    <property type="entry name" value="Kinase-like_dom_sf"/>
</dbReference>
<name>A0A443P4E4_9MAGN</name>
<dbReference type="GO" id="GO:0004674">
    <property type="term" value="F:protein serine/threonine kinase activity"/>
    <property type="evidence" value="ECO:0007669"/>
    <property type="project" value="UniProtKB-KW"/>
</dbReference>
<evidence type="ECO:0000256" key="4">
    <source>
        <dbReference type="ARBA" id="ARBA00022679"/>
    </source>
</evidence>
<evidence type="ECO:0000256" key="11">
    <source>
        <dbReference type="ARBA" id="ARBA00047899"/>
    </source>
</evidence>
<dbReference type="InterPro" id="IPR003151">
    <property type="entry name" value="PIK-rel_kinase_FAT"/>
</dbReference>
<keyword evidence="3" id="KW-0723">Serine/threonine-protein kinase</keyword>
<dbReference type="Pfam" id="PF02259">
    <property type="entry name" value="FAT"/>
    <property type="match status" value="1"/>
</dbReference>
<evidence type="ECO:0000256" key="1">
    <source>
        <dbReference type="ARBA" id="ARBA00004123"/>
    </source>
</evidence>
<dbReference type="FunFam" id="1.10.1070.11:FF:000015">
    <property type="entry name" value="Serine/threonine-protein kinase ATM"/>
    <property type="match status" value="1"/>
</dbReference>
<dbReference type="InterPro" id="IPR036940">
    <property type="entry name" value="PI3/4_kinase_cat_sf"/>
</dbReference>
<keyword evidence="14" id="KW-0175">Coiled coil</keyword>
<evidence type="ECO:0000256" key="8">
    <source>
        <dbReference type="ARBA" id="ARBA00022840"/>
    </source>
</evidence>
<dbReference type="Pfam" id="PF25360">
    <property type="entry name" value="TPR_ATM"/>
    <property type="match status" value="1"/>
</dbReference>
<keyword evidence="7 18" id="KW-0418">Kinase</keyword>
<dbReference type="Gene3D" id="3.30.1010.10">
    <property type="entry name" value="Phosphatidylinositol 3-kinase Catalytic Subunit, Chain A, domain 4"/>
    <property type="match status" value="1"/>
</dbReference>
<dbReference type="Gene3D" id="1.10.1070.11">
    <property type="entry name" value="Phosphatidylinositol 3-/4-kinase, catalytic domain"/>
    <property type="match status" value="1"/>
</dbReference>
<proteinExistence type="predicted"/>
<comment type="catalytic activity">
    <reaction evidence="11">
        <text>L-threonyl-[protein] + ATP = O-phospho-L-threonyl-[protein] + ADP + H(+)</text>
        <dbReference type="Rhea" id="RHEA:46608"/>
        <dbReference type="Rhea" id="RHEA-COMP:11060"/>
        <dbReference type="Rhea" id="RHEA-COMP:11605"/>
        <dbReference type="ChEBI" id="CHEBI:15378"/>
        <dbReference type="ChEBI" id="CHEBI:30013"/>
        <dbReference type="ChEBI" id="CHEBI:30616"/>
        <dbReference type="ChEBI" id="CHEBI:61977"/>
        <dbReference type="ChEBI" id="CHEBI:456216"/>
        <dbReference type="EC" id="2.7.11.1"/>
    </reaction>
</comment>
<keyword evidence="5" id="KW-0547">Nucleotide-binding</keyword>
<dbReference type="PANTHER" id="PTHR37079">
    <property type="entry name" value="SERINE/THREONINE-PROTEIN KINASE ATM"/>
    <property type="match status" value="1"/>
</dbReference>
<dbReference type="PROSITE" id="PS51189">
    <property type="entry name" value="FAT"/>
    <property type="match status" value="1"/>
</dbReference>
<dbReference type="InterPro" id="IPR000403">
    <property type="entry name" value="PI3/4_kinase_cat_dom"/>
</dbReference>
<dbReference type="PROSITE" id="PS50290">
    <property type="entry name" value="PI3_4_KINASE_3"/>
    <property type="match status" value="1"/>
</dbReference>
<dbReference type="InterPro" id="IPR038980">
    <property type="entry name" value="ATM_plant"/>
</dbReference>
<dbReference type="PROSITE" id="PS00915">
    <property type="entry name" value="PI3_4_KINASE_1"/>
    <property type="match status" value="1"/>
</dbReference>
<dbReference type="STRING" id="337451.A0A443P4E4"/>
<evidence type="ECO:0000256" key="6">
    <source>
        <dbReference type="ARBA" id="ARBA00022763"/>
    </source>
</evidence>
<dbReference type="InterPro" id="IPR018936">
    <property type="entry name" value="PI3/4_kinase_CS"/>
</dbReference>
<accession>A0A443P4E4</accession>
<protein>
    <recommendedName>
        <fullName evidence="13">Serine/threonine-protein kinase ATM</fullName>
        <ecNumber evidence="2">2.7.11.1</ecNumber>
    </recommendedName>
</protein>
<dbReference type="EC" id="2.7.11.1" evidence="2"/>
<evidence type="ECO:0000313" key="19">
    <source>
        <dbReference type="Proteomes" id="UP000283530"/>
    </source>
</evidence>
<keyword evidence="6" id="KW-0227">DNA damage</keyword>
<dbReference type="Proteomes" id="UP000283530">
    <property type="component" value="Unassembled WGS sequence"/>
</dbReference>
<dbReference type="FunFam" id="3.30.1010.10:FF:000023">
    <property type="entry name" value="Serine/threonine-protein kinase ATM"/>
    <property type="match status" value="1"/>
</dbReference>
<feature type="domain" description="PI3K/PI4K catalytic" evidence="16">
    <location>
        <begin position="2590"/>
        <end position="2902"/>
    </location>
</feature>
<gene>
    <name evidence="18" type="ORF">CKAN_01450700</name>
</gene>
<dbReference type="SUPFAM" id="SSF56112">
    <property type="entry name" value="Protein kinase-like (PK-like)"/>
    <property type="match status" value="1"/>
</dbReference>
<comment type="subcellular location">
    <subcellularLocation>
        <location evidence="1">Nucleus</location>
    </subcellularLocation>
</comment>
<dbReference type="OrthoDB" id="381190at2759"/>
<evidence type="ECO:0000256" key="13">
    <source>
        <dbReference type="ARBA" id="ARBA00073111"/>
    </source>
</evidence>
<dbReference type="InterPro" id="IPR014009">
    <property type="entry name" value="PIK_FAT"/>
</dbReference>
<dbReference type="EMBL" id="QPKB01000005">
    <property type="protein sequence ID" value="RWR85636.1"/>
    <property type="molecule type" value="Genomic_DNA"/>
</dbReference>
<evidence type="ECO:0000256" key="15">
    <source>
        <dbReference type="SAM" id="MobiDB-lite"/>
    </source>
</evidence>
<evidence type="ECO:0000259" key="16">
    <source>
        <dbReference type="PROSITE" id="PS50290"/>
    </source>
</evidence>
<keyword evidence="9" id="KW-0539">Nucleus</keyword>
<comment type="caution">
    <text evidence="18">The sequence shown here is derived from an EMBL/GenBank/DDBJ whole genome shotgun (WGS) entry which is preliminary data.</text>
</comment>
<dbReference type="SUPFAM" id="SSF48371">
    <property type="entry name" value="ARM repeat"/>
    <property type="match status" value="1"/>
</dbReference>
<feature type="domain" description="FAT" evidence="17">
    <location>
        <begin position="1858"/>
        <end position="2484"/>
    </location>
</feature>
<comment type="catalytic activity">
    <reaction evidence="12">
        <text>L-seryl-[protein] + ATP = O-phospho-L-seryl-[protein] + ADP + H(+)</text>
        <dbReference type="Rhea" id="RHEA:17989"/>
        <dbReference type="Rhea" id="RHEA-COMP:9863"/>
        <dbReference type="Rhea" id="RHEA-COMP:11604"/>
        <dbReference type="ChEBI" id="CHEBI:15378"/>
        <dbReference type="ChEBI" id="CHEBI:29999"/>
        <dbReference type="ChEBI" id="CHEBI:30616"/>
        <dbReference type="ChEBI" id="CHEBI:83421"/>
        <dbReference type="ChEBI" id="CHEBI:456216"/>
        <dbReference type="EC" id="2.7.11.1"/>
    </reaction>
</comment>
<dbReference type="CDD" id="cd05171">
    <property type="entry name" value="PIKKc_ATM"/>
    <property type="match status" value="1"/>
</dbReference>
<dbReference type="GO" id="GO:0005524">
    <property type="term" value="F:ATP binding"/>
    <property type="evidence" value="ECO:0007669"/>
    <property type="project" value="UniProtKB-KW"/>
</dbReference>
<evidence type="ECO:0000256" key="3">
    <source>
        <dbReference type="ARBA" id="ARBA00022527"/>
    </source>
</evidence>
<keyword evidence="10" id="KW-0131">Cell cycle</keyword>
<evidence type="ECO:0000256" key="10">
    <source>
        <dbReference type="ARBA" id="ARBA00023306"/>
    </source>
</evidence>
<keyword evidence="8" id="KW-0067">ATP-binding</keyword>
<sequence>MATSRDIQEIVSKLSSDKAKAREEGIKLLNTWMDGERSFGFCKLLGQNTAKIKPNEIPHAETWPFLVKLLMNCITLEISASKRRLPKASIAKTLRVAIQRAEDAKFSGKVLLLLSVVKSLFNHIWDAIRDVPSFQFEYGIILRHLLAVKEYRFHMRKRVEVAMGEKDSIQPNTREEVFRYTLTLHSLLENPPGDFPDSLREDLTKGFVSIFRHVREEGKISRKLVECINTFLLRDGPNLGHQSMDIHSAVQEFVFRFWLSTHDRGLKNALVLYARIQLKLCRSSADGSPLVEQLFDVVGKELDQGNVLTLACHARDDKLGTLANEQRDLMELAASVFYQASVNTTKTLLLEKRLKREHAADRVRDGLMEGKWLWIGSFCFLIRNYRFRISEALVSYWFESVCKSFERILNDGNRIHANDALLWMLRCLQELSSVIPPVTSREEPLQCSSITSNEVNGWWHRIWSCLMHALPIFSNLTSIADAALVLLGNIISNDSITVPDVPQDVWDLWIFKRNPSECALYFIACYFSRKGCQGDLREVLHLRQTLLRAVLGLVNMKEPFVLNERMVMLLPAAIFSLCSGCAAVQPSSKELSMTDSYINVLETTDAWIKIEDHDQGLENELFECSVVHIAEIEPGSFVEVFQTECRHSLRLPRQIRHPLIHEMEDYFLINITSDLDIQKMLLSDLFLLCAFLCNCIHGSMLTRLEDEKSTVYTKMLQYVLELLEHAVTVIQENQNELRSRGLLGSSLIPDATTSTLSALRFCMCCPLFRIWREKSSVHDDLHRSIIQVIERLLLALSELLEMLSSSPRNTESVLLVQEISESSMTFLENSVTQNDGKGRIVDMELDLDDESKDLDISAVSGKSISGKSLSTLQLKLDMVSALSSFFSILPDITWDVMFDLLGKENDLKVCENIHWCLCENFSCSTRNISDLVNSLSNTMEMSESPKLFCINILSTIKVLLGTLIPLVSVGKEEKSNLSVREKVSEQNLAPLRDLVNKVAENSLLDWSARIKLVECICYFVLLDPRIAQVMIERLLGMLQDADYRVRLFLARRIGVLFQTWDGHDELFLDICSNFGVKLVMASKGKLVTAKEVLAAGVQPGPVMETAIITLAHLAFISEKVELEANFMICVAAAIDPCQRELVYATLDNLSRKLQYTTRSKYLEELMGSILSCWVACGVSLVSLVEIRGLFITNSEPSSFIQYCCPWLLPAQILSGNITDLKWASSMVASQSQAGLVKVHFVPIFSLCMALHCSKKLNKENGAVVLRSSILHIAEITEHERDDLIKKNMLSIVSFLLSLSSSASDPAIPYFPTETIVLAIKTVVDGFIEMDEHHTNVEVVDKIHIFRPDRVFKRSIIKLHQQFILGTGSIDFLQLIYLFSLIGQFIGCKTLQDKCCLILSTLLEAFQNNPTKDIIHVLGQQLQFLVSKLVACCIPPENNQELHIMQSSRVISLLHQLTVDADPSLYDYIKELEPFPELDCFERLRTFHLELCEAYSPKDHFLKFVRRTCYLPQKLLLWSLQALHNKLLMREIIHPEKNDENTSGELDIWHCEPEIVSAVWTLVGICGSEDAKDVRELVADFISRVGIGDPHHVVFHLPRDSNEKSSFQSMSDGGVGFYADIAVSDELLVKIMTILKKYLLDDSVKIIDIASRALKGILSTERGHGALMAFDSYDRSIIAIHSKGVNIDLVEKLLSDSQIKSHAEAISLNDPSLWTTEGKTYDMWICHLVYSLINHTNDTILRLCQDIVFLKAELAELLFSIVLVNLAGRADQSSELCEIISVEENIFAESNDLIKSVQVTLDALNKLRLCHVNERAGSSFTPSKRELTKHAKPSSSSSRAHRSSTSEKSKNPSISAKAVVISNSLWKKVYWLPIDYLVVAKAAILPSHIELLVAAITQINEPDSIYGIIQSHKLTSQVITYEHEGNWSKALEYYDLLVRTAPLEKMDGLSGYFSKNKSQCIYHPSFLKLENDVRNWKSYKGLMRSLQQTGCTHVLDLYCQGLITQKGLLQNDLEFTEMQYEAAWRAGNWDFSFLSMDVNSPRYRQFKSSHFNENFCLRALQEGDFNEFHTKLKDSKQELVLAIYHASKESTENIYSTIIKLQILDQLGVVWDFRWKSSPCGKTKAHPELQNIFPEPLEWLNLDWSFILKQTQLNLNLLEPFIAFRRVLLEILNCKDCTIQHLLQSAATLRKGSRFSLAAAALHELKFLSAGPEGQQATSYICSLGRLEEAKLLRAQGHNEMAIDLAKYILDHYQLDEEASNVHRLVGKWLAETQSSNSGPILEQYLKRAVDIIEVDAGTDKRCLIRQCQTYFHLAHYTDALFRSYEERLASSEWQAAKRLRKHKGEKTDYSVKIQELQKQLAMDRKEDEKLQIDRDNFLKLALEGYQRCLVIGDKYDLRVVFRLVSLWFSLSSRQNVINCMLSAVKEVQSYKFVPLMYQIASRMGSSIEGQGSVNFQFAVVSLVKKMAIDHPYHTIFQLLALANGDRVKDKLRGRNSFVVDMDKKLAAEKLLNELLSFHGATIRQMKQLVEIYIKLAELETKKEDTNRRITLPREIRSVRELERVPVVTATFPVDKSCQYPEGSFPHFKGLADSITVMNGVNAPKVVECVGSDGHRYRQLAKSGNDDLRQDAVMEQFFGLVNTFLQNHRDTWKRRLRIRTYKVVPFTPSAGVLEWVNRTIPLGDYLIGSLRNGGAHGRYGIGDWTFPHCREYMAREMEKRKAFLEVCENFRPVLHYFFLEKYSQPADWFEKRLSYTRSVAASSMVGYIVGLGDRHSMNILIDETTAEVVHIDLGVAFEQGLMLKTPERVPFRLTRDMIDGMGITGVAGVFRRCCEETLSVMKTNKEALLTIIEVFIHDPLYKWALSPLKALQRQKETDDDIESTLDGSQDVYEGNKDAARALLRVKQKLDGYEDGEMRSPTTHTRCY</sequence>
<keyword evidence="4" id="KW-0808">Transferase</keyword>
<keyword evidence="19" id="KW-1185">Reference proteome</keyword>
<dbReference type="GO" id="GO:0006281">
    <property type="term" value="P:DNA repair"/>
    <property type="evidence" value="ECO:0007669"/>
    <property type="project" value="InterPro"/>
</dbReference>
<evidence type="ECO:0000256" key="9">
    <source>
        <dbReference type="ARBA" id="ARBA00023242"/>
    </source>
</evidence>
<dbReference type="GO" id="GO:0005634">
    <property type="term" value="C:nucleus"/>
    <property type="evidence" value="ECO:0007669"/>
    <property type="project" value="UniProtKB-SubCell"/>
</dbReference>
<evidence type="ECO:0000256" key="12">
    <source>
        <dbReference type="ARBA" id="ARBA00048679"/>
    </source>
</evidence>
<evidence type="ECO:0000256" key="7">
    <source>
        <dbReference type="ARBA" id="ARBA00022777"/>
    </source>
</evidence>
<dbReference type="InterPro" id="IPR016024">
    <property type="entry name" value="ARM-type_fold"/>
</dbReference>
<evidence type="ECO:0000256" key="14">
    <source>
        <dbReference type="SAM" id="Coils"/>
    </source>
</evidence>
<dbReference type="SMART" id="SM00146">
    <property type="entry name" value="PI3Kc"/>
    <property type="match status" value="1"/>
</dbReference>
<evidence type="ECO:0000256" key="2">
    <source>
        <dbReference type="ARBA" id="ARBA00012513"/>
    </source>
</evidence>
<organism evidence="18 19">
    <name type="scientific">Cinnamomum micranthum f. kanehirae</name>
    <dbReference type="NCBI Taxonomy" id="337451"/>
    <lineage>
        <taxon>Eukaryota</taxon>
        <taxon>Viridiplantae</taxon>
        <taxon>Streptophyta</taxon>
        <taxon>Embryophyta</taxon>
        <taxon>Tracheophyta</taxon>
        <taxon>Spermatophyta</taxon>
        <taxon>Magnoliopsida</taxon>
        <taxon>Magnoliidae</taxon>
        <taxon>Laurales</taxon>
        <taxon>Lauraceae</taxon>
        <taxon>Cinnamomum</taxon>
    </lineage>
</organism>
<dbReference type="InterPro" id="IPR057445">
    <property type="entry name" value="ATM_TPR"/>
</dbReference>
<feature type="region of interest" description="Disordered" evidence="15">
    <location>
        <begin position="1818"/>
        <end position="1849"/>
    </location>
</feature>
<reference evidence="18 19" key="1">
    <citation type="journal article" date="2019" name="Nat. Plants">
        <title>Stout camphor tree genome fills gaps in understanding of flowering plant genome evolution.</title>
        <authorList>
            <person name="Chaw S.M."/>
            <person name="Liu Y.C."/>
            <person name="Wu Y.W."/>
            <person name="Wang H.Y."/>
            <person name="Lin C.I."/>
            <person name="Wu C.S."/>
            <person name="Ke H.M."/>
            <person name="Chang L.Y."/>
            <person name="Hsu C.Y."/>
            <person name="Yang H.T."/>
            <person name="Sudianto E."/>
            <person name="Hsu M.H."/>
            <person name="Wu K.P."/>
            <person name="Wang L.N."/>
            <person name="Leebens-Mack J.H."/>
            <person name="Tsai I.J."/>
        </authorList>
    </citation>
    <scope>NUCLEOTIDE SEQUENCE [LARGE SCALE GENOMIC DNA]</scope>
    <source>
        <strain evidence="19">cv. Chaw 1501</strain>
        <tissue evidence="18">Young leaves</tissue>
    </source>
</reference>